<evidence type="ECO:0000313" key="2">
    <source>
        <dbReference type="Proteomes" id="UP000429644"/>
    </source>
</evidence>
<dbReference type="Proteomes" id="UP000429644">
    <property type="component" value="Unassembled WGS sequence"/>
</dbReference>
<name>A0A7J9UV10_9MICO</name>
<dbReference type="PANTHER" id="PTHR48228:SF5">
    <property type="entry name" value="ALPHA-METHYLACYL-COA RACEMASE"/>
    <property type="match status" value="1"/>
</dbReference>
<evidence type="ECO:0000313" key="1">
    <source>
        <dbReference type="EMBL" id="MPV88479.1"/>
    </source>
</evidence>
<dbReference type="Pfam" id="PF02515">
    <property type="entry name" value="CoA_transf_3"/>
    <property type="match status" value="1"/>
</dbReference>
<evidence type="ECO:0008006" key="3">
    <source>
        <dbReference type="Google" id="ProtNLM"/>
    </source>
</evidence>
<dbReference type="PANTHER" id="PTHR48228">
    <property type="entry name" value="SUCCINYL-COA--D-CITRAMALATE COA-TRANSFERASE"/>
    <property type="match status" value="1"/>
</dbReference>
<accession>A0A7J9UV10</accession>
<dbReference type="InterPro" id="IPR023606">
    <property type="entry name" value="CoA-Trfase_III_dom_1_sf"/>
</dbReference>
<gene>
    <name evidence="1" type="ORF">GB882_07350</name>
</gene>
<dbReference type="SUPFAM" id="SSF89796">
    <property type="entry name" value="CoA-transferase family III (CaiB/BaiF)"/>
    <property type="match status" value="1"/>
</dbReference>
<proteinExistence type="predicted"/>
<dbReference type="InterPro" id="IPR003673">
    <property type="entry name" value="CoA-Trfase_fam_III"/>
</dbReference>
<organism evidence="1 2">
    <name type="scientific">Georgenia ruanii</name>
    <dbReference type="NCBI Taxonomy" id="348442"/>
    <lineage>
        <taxon>Bacteria</taxon>
        <taxon>Bacillati</taxon>
        <taxon>Actinomycetota</taxon>
        <taxon>Actinomycetes</taxon>
        <taxon>Micrococcales</taxon>
        <taxon>Bogoriellaceae</taxon>
        <taxon>Georgenia</taxon>
    </lineage>
</organism>
<reference evidence="1 2" key="1">
    <citation type="submission" date="2019-10" db="EMBL/GenBank/DDBJ databases">
        <title>Georgenia wutianyii sp. nov. and Georgenia yuyongxinii sp. nov. isolated from plateau pika (Ochotona curzoniae) in the Qinghai-Tibet plateau of China.</title>
        <authorList>
            <person name="Tian Z."/>
        </authorList>
    </citation>
    <scope>NUCLEOTIDE SEQUENCE [LARGE SCALE GENOMIC DNA]</scope>
    <source>
        <strain evidence="1 2">JCM 15130</strain>
    </source>
</reference>
<sequence length="326" mass="33959">VLGERAAITGLHRSGPSSCGGAFRTFRTRDGWMGLSLARPSDLELVPALVEDADAWGWPSVLAWAAWVDTAEAAARARLLGLPCAERRPSVRPGVLTARGGRRRSVGAHPVVVDLTAMWAGPLCAHLLGRTGATVTKVESTSRPDGARRGPAEFFNLMHAGHEMVSVDFSSSAGREELRRLVLSADLVLESSRPRALRQLGLVAEDVVEAGITWLSITAAGRSSNAVGFGDDVAVGAGLYVEDSGDVLPCGDALGDPLAGVVAAAAASEALLGEHALLIDVSMHDVAADAASGTIEPHVVSRASDGWWVESATGRFPVAAPSRRPM</sequence>
<dbReference type="EMBL" id="WHPD01001600">
    <property type="protein sequence ID" value="MPV88479.1"/>
    <property type="molecule type" value="Genomic_DNA"/>
</dbReference>
<protein>
    <recommendedName>
        <fullName evidence="3">CoA transferase</fullName>
    </recommendedName>
</protein>
<keyword evidence="2" id="KW-1185">Reference proteome</keyword>
<dbReference type="Gene3D" id="3.40.50.10540">
    <property type="entry name" value="Crotonobetainyl-coa:carnitine coa-transferase, domain 1"/>
    <property type="match status" value="1"/>
</dbReference>
<comment type="caution">
    <text evidence="1">The sequence shown here is derived from an EMBL/GenBank/DDBJ whole genome shotgun (WGS) entry which is preliminary data.</text>
</comment>
<dbReference type="GO" id="GO:0003824">
    <property type="term" value="F:catalytic activity"/>
    <property type="evidence" value="ECO:0007669"/>
    <property type="project" value="InterPro"/>
</dbReference>
<dbReference type="AlphaFoldDB" id="A0A7J9UV10"/>
<dbReference type="InterPro" id="IPR050509">
    <property type="entry name" value="CoA-transferase_III"/>
</dbReference>
<feature type="non-terminal residue" evidence="1">
    <location>
        <position position="1"/>
    </location>
</feature>